<name>A0AAD9V298_ACRCE</name>
<evidence type="ECO:0000313" key="1">
    <source>
        <dbReference type="EMBL" id="KAK2558588.1"/>
    </source>
</evidence>
<organism evidence="1 2">
    <name type="scientific">Acropora cervicornis</name>
    <name type="common">Staghorn coral</name>
    <dbReference type="NCBI Taxonomy" id="6130"/>
    <lineage>
        <taxon>Eukaryota</taxon>
        <taxon>Metazoa</taxon>
        <taxon>Cnidaria</taxon>
        <taxon>Anthozoa</taxon>
        <taxon>Hexacorallia</taxon>
        <taxon>Scleractinia</taxon>
        <taxon>Astrocoeniina</taxon>
        <taxon>Acroporidae</taxon>
        <taxon>Acropora</taxon>
    </lineage>
</organism>
<gene>
    <name evidence="1" type="ORF">P5673_018766</name>
</gene>
<keyword evidence="2" id="KW-1185">Reference proteome</keyword>
<sequence length="196" mass="21794">MDGEEEAAEGEVPPLRRTRNYIKDAEATLHSVENLAKVIALFVNATKTKFISLNQNAASGIKSLNGEIIDLENDFKYLGSFIASTKQDVNIRPGKAWAVLNGMNNIWESNLPDQLKRNFFRATVESVLVPGSILCTMTSALEKKIDGSYTRMLRAALNKSWIDHLSNAVVSNVWKYPSSHFNDSPTKTTTCWTLLA</sequence>
<reference evidence="1" key="2">
    <citation type="journal article" date="2023" name="Science">
        <title>Genomic signatures of disease resistance in endangered staghorn corals.</title>
        <authorList>
            <person name="Vollmer S.V."/>
            <person name="Selwyn J.D."/>
            <person name="Despard B.A."/>
            <person name="Roesel C.L."/>
        </authorList>
    </citation>
    <scope>NUCLEOTIDE SEQUENCE</scope>
    <source>
        <strain evidence="1">K2</strain>
    </source>
</reference>
<protein>
    <submittedName>
        <fullName evidence="1">Uncharacterized protein</fullName>
    </submittedName>
</protein>
<reference evidence="1" key="1">
    <citation type="journal article" date="2023" name="G3 (Bethesda)">
        <title>Whole genome assembly and annotation of the endangered Caribbean coral Acropora cervicornis.</title>
        <authorList>
            <person name="Selwyn J.D."/>
            <person name="Vollmer S.V."/>
        </authorList>
    </citation>
    <scope>NUCLEOTIDE SEQUENCE</scope>
    <source>
        <strain evidence="1">K2</strain>
    </source>
</reference>
<comment type="caution">
    <text evidence="1">The sequence shown here is derived from an EMBL/GenBank/DDBJ whole genome shotgun (WGS) entry which is preliminary data.</text>
</comment>
<dbReference type="AlphaFoldDB" id="A0AAD9V298"/>
<dbReference type="Proteomes" id="UP001249851">
    <property type="component" value="Unassembled WGS sequence"/>
</dbReference>
<proteinExistence type="predicted"/>
<evidence type="ECO:0000313" key="2">
    <source>
        <dbReference type="Proteomes" id="UP001249851"/>
    </source>
</evidence>
<dbReference type="EMBL" id="JARQWQ010000043">
    <property type="protein sequence ID" value="KAK2558588.1"/>
    <property type="molecule type" value="Genomic_DNA"/>
</dbReference>
<accession>A0AAD9V298</accession>